<protein>
    <recommendedName>
        <fullName evidence="2">Putative gamma-glutamylcyclotransferase</fullName>
    </recommendedName>
</protein>
<dbReference type="Gene3D" id="3.10.490.10">
    <property type="entry name" value="Gamma-glutamyl cyclotransferase-like"/>
    <property type="match status" value="1"/>
</dbReference>
<keyword evidence="1" id="KW-0808">Transferase</keyword>
<evidence type="ECO:0000259" key="3">
    <source>
        <dbReference type="Pfam" id="PF06094"/>
    </source>
</evidence>
<dbReference type="SUPFAM" id="SSF110857">
    <property type="entry name" value="Gamma-glutamyl cyclotransferase-like"/>
    <property type="match status" value="1"/>
</dbReference>
<dbReference type="RefSeq" id="WP_200306532.1">
    <property type="nucleotide sequence ID" value="NZ_NRSG01000424.1"/>
</dbReference>
<dbReference type="CDD" id="cd06661">
    <property type="entry name" value="GGCT_like"/>
    <property type="match status" value="1"/>
</dbReference>
<evidence type="ECO:0000313" key="4">
    <source>
        <dbReference type="EMBL" id="MBK1662002.1"/>
    </source>
</evidence>
<dbReference type="PANTHER" id="PTHR31544:SF2">
    <property type="entry name" value="AIG2-LIKE PROTEIN D"/>
    <property type="match status" value="1"/>
</dbReference>
<accession>A0ABS1D6X2</accession>
<comment type="caution">
    <text evidence="4">The sequence shown here is derived from an EMBL/GenBank/DDBJ whole genome shotgun (WGS) entry which is preliminary data.</text>
</comment>
<dbReference type="EMBL" id="NRSG01000424">
    <property type="protein sequence ID" value="MBK1662002.1"/>
    <property type="molecule type" value="Genomic_DNA"/>
</dbReference>
<keyword evidence="5" id="KW-1185">Reference proteome</keyword>
<dbReference type="PANTHER" id="PTHR31544">
    <property type="entry name" value="AIG2-LIKE PROTEIN D"/>
    <property type="match status" value="1"/>
</dbReference>
<proteinExistence type="predicted"/>
<dbReference type="Proteomes" id="UP000697995">
    <property type="component" value="Unassembled WGS sequence"/>
</dbReference>
<dbReference type="InterPro" id="IPR013024">
    <property type="entry name" value="GGCT-like"/>
</dbReference>
<feature type="non-terminal residue" evidence="4">
    <location>
        <position position="1"/>
    </location>
</feature>
<feature type="domain" description="Gamma-glutamylcyclotransferase AIG2-like" evidence="3">
    <location>
        <begin position="1"/>
        <end position="98"/>
    </location>
</feature>
<reference evidence="4 5" key="1">
    <citation type="journal article" date="2020" name="Microorganisms">
        <title>Osmotic Adaptation and Compatible Solute Biosynthesis of Phototrophic Bacteria as Revealed from Genome Analyses.</title>
        <authorList>
            <person name="Imhoff J.F."/>
            <person name="Rahn T."/>
            <person name="Kunzel S."/>
            <person name="Keller A."/>
            <person name="Neulinger S.C."/>
        </authorList>
    </citation>
    <scope>NUCLEOTIDE SEQUENCE [LARGE SCALE GENOMIC DNA]</scope>
    <source>
        <strain evidence="4 5">DSM 15382</strain>
    </source>
</reference>
<evidence type="ECO:0000313" key="5">
    <source>
        <dbReference type="Proteomes" id="UP000697995"/>
    </source>
</evidence>
<gene>
    <name evidence="4" type="ORF">CKO45_27810</name>
</gene>
<dbReference type="InterPro" id="IPR009288">
    <property type="entry name" value="AIG2-like_dom"/>
</dbReference>
<evidence type="ECO:0000256" key="1">
    <source>
        <dbReference type="ARBA" id="ARBA00022679"/>
    </source>
</evidence>
<sequence length="110" mass="12047">FLYGTLLRPAVLDRVAGQRGLARRLRPAILPGHARVALRGTPYPTLRAMPGAETTGALLRCGPQALRRLRAYEGPEYRLVPVTVRTTIGPRRARAWIAPRWRAAAGGWAG</sequence>
<evidence type="ECO:0000256" key="2">
    <source>
        <dbReference type="ARBA" id="ARBA00030602"/>
    </source>
</evidence>
<dbReference type="Pfam" id="PF06094">
    <property type="entry name" value="GGACT"/>
    <property type="match status" value="1"/>
</dbReference>
<name>A0ABS1D6X2_9PROT</name>
<organism evidence="4 5">
    <name type="scientific">Paracraurococcus ruber</name>
    <dbReference type="NCBI Taxonomy" id="77675"/>
    <lineage>
        <taxon>Bacteria</taxon>
        <taxon>Pseudomonadati</taxon>
        <taxon>Pseudomonadota</taxon>
        <taxon>Alphaproteobacteria</taxon>
        <taxon>Acetobacterales</taxon>
        <taxon>Roseomonadaceae</taxon>
        <taxon>Paracraurococcus</taxon>
    </lineage>
</organism>
<dbReference type="InterPro" id="IPR045038">
    <property type="entry name" value="AIG2-like"/>
</dbReference>
<dbReference type="InterPro" id="IPR036568">
    <property type="entry name" value="GGCT-like_sf"/>
</dbReference>